<name>R4K3X4_CLOPA</name>
<dbReference type="HOGENOM" id="CLU_075823_0_0_9"/>
<organism evidence="5 6">
    <name type="scientific">Clostridium pasteurianum BC1</name>
    <dbReference type="NCBI Taxonomy" id="86416"/>
    <lineage>
        <taxon>Bacteria</taxon>
        <taxon>Bacillati</taxon>
        <taxon>Bacillota</taxon>
        <taxon>Clostridia</taxon>
        <taxon>Eubacteriales</taxon>
        <taxon>Clostridiaceae</taxon>
        <taxon>Clostridium</taxon>
    </lineage>
</organism>
<dbReference type="PROSITE" id="PS51379">
    <property type="entry name" value="4FE4S_FER_2"/>
    <property type="match status" value="2"/>
</dbReference>
<keyword evidence="3" id="KW-0411">Iron-sulfur</keyword>
<dbReference type="AlphaFoldDB" id="R4K3X4"/>
<dbReference type="EMBL" id="CP003261">
    <property type="protein sequence ID" value="AGK95234.1"/>
    <property type="molecule type" value="Genomic_DNA"/>
</dbReference>
<evidence type="ECO:0000313" key="5">
    <source>
        <dbReference type="EMBL" id="AGK95234.1"/>
    </source>
</evidence>
<dbReference type="SUPFAM" id="SSF54862">
    <property type="entry name" value="4Fe-4S ferredoxins"/>
    <property type="match status" value="1"/>
</dbReference>
<evidence type="ECO:0000259" key="4">
    <source>
        <dbReference type="PROSITE" id="PS51379"/>
    </source>
</evidence>
<keyword evidence="6" id="KW-1185">Reference proteome</keyword>
<dbReference type="KEGG" id="cpas:Clopa_0157"/>
<dbReference type="STRING" id="86416.Clopa_0157"/>
<sequence>MSNDAEIIKLLNIPEIVIPYLNLIYTEDQLKLITVIRNKVLSKEEIETILGKSAGVLLDNAYKAAVVDKVIEEEIIKYQLSSLANRLDKMATFEGDKWSCIESEDRKKIADWLFNDYLEAKRNSSIEKISENGNKILPLNEAIDYLNTAKNDIYVMPCDCKAITENCSFDRNVCMSMGSGLNSSSDRGHGKKLNKEEAIELLKHADREGLIHSVENGAICNCCSCCCYPLRASKALGIEGKWPLVSYVAIMDKNKCVNCGICTKRCQLDVFQKKEVVIYMDNSKCVGCGLCVNTCPKEALHLEKL</sequence>
<dbReference type="Gene3D" id="3.30.70.20">
    <property type="match status" value="1"/>
</dbReference>
<dbReference type="Proteomes" id="UP000013523">
    <property type="component" value="Chromosome"/>
</dbReference>
<dbReference type="InterPro" id="IPR017896">
    <property type="entry name" value="4Fe4S_Fe-S-bd"/>
</dbReference>
<dbReference type="InterPro" id="IPR017900">
    <property type="entry name" value="4Fe4S_Fe_S_CS"/>
</dbReference>
<dbReference type="GO" id="GO:0046872">
    <property type="term" value="F:metal ion binding"/>
    <property type="evidence" value="ECO:0007669"/>
    <property type="project" value="UniProtKB-KW"/>
</dbReference>
<keyword evidence="1" id="KW-0479">Metal-binding</keyword>
<dbReference type="Pfam" id="PF14697">
    <property type="entry name" value="Fer4_21"/>
    <property type="match status" value="1"/>
</dbReference>
<accession>R4K3X4</accession>
<evidence type="ECO:0000313" key="6">
    <source>
        <dbReference type="Proteomes" id="UP000013523"/>
    </source>
</evidence>
<dbReference type="GO" id="GO:0051536">
    <property type="term" value="F:iron-sulfur cluster binding"/>
    <property type="evidence" value="ECO:0007669"/>
    <property type="project" value="UniProtKB-KW"/>
</dbReference>
<dbReference type="RefSeq" id="WP_015613561.1">
    <property type="nucleotide sequence ID" value="NC_021182.1"/>
</dbReference>
<evidence type="ECO:0000256" key="2">
    <source>
        <dbReference type="ARBA" id="ARBA00023004"/>
    </source>
</evidence>
<reference evidence="5 6" key="1">
    <citation type="submission" date="2012-01" db="EMBL/GenBank/DDBJ databases">
        <title>Complete sequence of chromosome of Clostridium pasteurianum BC1.</title>
        <authorList>
            <consortium name="US DOE Joint Genome Institute"/>
            <person name="Lucas S."/>
            <person name="Han J."/>
            <person name="Lapidus A."/>
            <person name="Cheng J.-F."/>
            <person name="Goodwin L."/>
            <person name="Pitluck S."/>
            <person name="Peters L."/>
            <person name="Mikhailova N."/>
            <person name="Teshima H."/>
            <person name="Detter J.C."/>
            <person name="Han C."/>
            <person name="Tapia R."/>
            <person name="Land M."/>
            <person name="Hauser L."/>
            <person name="Kyrpides N."/>
            <person name="Ivanova N."/>
            <person name="Pagani I."/>
            <person name="Dunn J."/>
            <person name="Taghavi S."/>
            <person name="Francis A."/>
            <person name="van der Lelie D."/>
            <person name="Woyke T."/>
        </authorList>
    </citation>
    <scope>NUCLEOTIDE SEQUENCE [LARGE SCALE GENOMIC DNA]</scope>
    <source>
        <strain evidence="5 6">BC1</strain>
    </source>
</reference>
<proteinExistence type="predicted"/>
<dbReference type="PROSITE" id="PS00198">
    <property type="entry name" value="4FE4S_FER_1"/>
    <property type="match status" value="1"/>
</dbReference>
<dbReference type="OrthoDB" id="5422255at2"/>
<keyword evidence="2" id="KW-0408">Iron</keyword>
<dbReference type="eggNOG" id="COG1149">
    <property type="taxonomic scope" value="Bacteria"/>
</dbReference>
<feature type="domain" description="4Fe-4S ferredoxin-type" evidence="4">
    <location>
        <begin position="247"/>
        <end position="275"/>
    </location>
</feature>
<evidence type="ECO:0000256" key="1">
    <source>
        <dbReference type="ARBA" id="ARBA00022723"/>
    </source>
</evidence>
<gene>
    <name evidence="5" type="ORF">Clopa_0157</name>
</gene>
<protein>
    <submittedName>
        <fullName evidence="5">Dissimilatory sulfite reductase (Desulfoviridin), alpha/beta subunit</fullName>
    </submittedName>
</protein>
<evidence type="ECO:0000256" key="3">
    <source>
        <dbReference type="ARBA" id="ARBA00023014"/>
    </source>
</evidence>
<dbReference type="PATRIC" id="fig|86416.3.peg.132"/>
<feature type="domain" description="4Fe-4S ferredoxin-type" evidence="4">
    <location>
        <begin position="276"/>
        <end position="305"/>
    </location>
</feature>